<organism evidence="2 3">
    <name type="scientific">Microbacterium natoriense</name>
    <dbReference type="NCBI Taxonomy" id="284570"/>
    <lineage>
        <taxon>Bacteria</taxon>
        <taxon>Bacillati</taxon>
        <taxon>Actinomycetota</taxon>
        <taxon>Actinomycetes</taxon>
        <taxon>Micrococcales</taxon>
        <taxon>Microbacteriaceae</taxon>
        <taxon>Microbacterium</taxon>
    </lineage>
</organism>
<name>A0AAW8EVW0_9MICO</name>
<reference evidence="2 3" key="1">
    <citation type="submission" date="2023-07" db="EMBL/GenBank/DDBJ databases">
        <title>Comparative genomics of wheat-associated soil bacteria to identify genetic determinants of phenazine resistance.</title>
        <authorList>
            <person name="Mouncey N."/>
        </authorList>
    </citation>
    <scope>NUCLEOTIDE SEQUENCE [LARGE SCALE GENOMIC DNA]</scope>
    <source>
        <strain evidence="2 3">W4I9-1</strain>
    </source>
</reference>
<proteinExistence type="predicted"/>
<comment type="caution">
    <text evidence="2">The sequence shown here is derived from an EMBL/GenBank/DDBJ whole genome shotgun (WGS) entry which is preliminary data.</text>
</comment>
<keyword evidence="1" id="KW-0472">Membrane</keyword>
<keyword evidence="3" id="KW-1185">Reference proteome</keyword>
<dbReference type="AlphaFoldDB" id="A0AAW8EVW0"/>
<feature type="transmembrane region" description="Helical" evidence="1">
    <location>
        <begin position="289"/>
        <end position="311"/>
    </location>
</feature>
<dbReference type="EMBL" id="JAUSXV010000001">
    <property type="protein sequence ID" value="MDQ0646955.1"/>
    <property type="molecule type" value="Genomic_DNA"/>
</dbReference>
<protein>
    <submittedName>
        <fullName evidence="2">Lipid-A-disaccharide synthase-like uncharacterized protein</fullName>
    </submittedName>
</protein>
<accession>A0AAW8EVW0</accession>
<feature type="transmembrane region" description="Helical" evidence="1">
    <location>
        <begin position="66"/>
        <end position="84"/>
    </location>
</feature>
<feature type="transmembrane region" description="Helical" evidence="1">
    <location>
        <begin position="259"/>
        <end position="283"/>
    </location>
</feature>
<feature type="transmembrane region" description="Helical" evidence="1">
    <location>
        <begin position="229"/>
        <end position="247"/>
    </location>
</feature>
<feature type="transmembrane region" description="Helical" evidence="1">
    <location>
        <begin position="194"/>
        <end position="217"/>
    </location>
</feature>
<dbReference type="Proteomes" id="UP001244427">
    <property type="component" value="Unassembled WGS sequence"/>
</dbReference>
<feature type="transmembrane region" description="Helical" evidence="1">
    <location>
        <begin position="137"/>
        <end position="159"/>
    </location>
</feature>
<evidence type="ECO:0000313" key="3">
    <source>
        <dbReference type="Proteomes" id="UP001244427"/>
    </source>
</evidence>
<feature type="transmembrane region" description="Helical" evidence="1">
    <location>
        <begin position="21"/>
        <end position="46"/>
    </location>
</feature>
<sequence length="357" mass="39313">MKTSHRRSPPAVPDLFPFRTAFWFEPAMFGILLLGTFLLTPPPVVFVDGWSLRVAVGRYLTPVLDQSLPVLGVVGGVVVTLAVWTRLGQDASTVPAKLRRTLETLLGVIGLFLVSMALCVVYVAFGDSTRWPEVAIALVLSWVLSLTCRVALGVPSYAAQAERARRRWHRARKRAARYGLKRRSRPPRTSRSRVAVVALSPVVLWACVTVATVAIFWDATDPWQAPMLTFYAILPTLSLGLLSLTWVGARDRSAEATSVIPPIIFLGPITVICMVASVLLTVLVPAAPVHWHVLGCIAAVLFVACAVFRFVPQLRRSIGWIAESEDAVTIRALRRARREARRLQRLAAQAVLSEREV</sequence>
<dbReference type="RefSeq" id="WP_307294509.1">
    <property type="nucleotide sequence ID" value="NZ_JAUSXV010000001.1"/>
</dbReference>
<evidence type="ECO:0000256" key="1">
    <source>
        <dbReference type="SAM" id="Phobius"/>
    </source>
</evidence>
<gene>
    <name evidence="2" type="ORF">QFZ53_001151</name>
</gene>
<keyword evidence="1" id="KW-1133">Transmembrane helix</keyword>
<keyword evidence="1" id="KW-0812">Transmembrane</keyword>
<feature type="transmembrane region" description="Helical" evidence="1">
    <location>
        <begin position="105"/>
        <end position="125"/>
    </location>
</feature>
<evidence type="ECO:0000313" key="2">
    <source>
        <dbReference type="EMBL" id="MDQ0646955.1"/>
    </source>
</evidence>